<dbReference type="InterPro" id="IPR018691">
    <property type="entry name" value="DUF2188"/>
</dbReference>
<dbReference type="AlphaFoldDB" id="A0A512DNY7"/>
<evidence type="ECO:0000256" key="1">
    <source>
        <dbReference type="SAM" id="MobiDB-lite"/>
    </source>
</evidence>
<dbReference type="Proteomes" id="UP000321523">
    <property type="component" value="Unassembled WGS sequence"/>
</dbReference>
<dbReference type="EMBL" id="BJYZ01000009">
    <property type="protein sequence ID" value="GEO38191.1"/>
    <property type="molecule type" value="Genomic_DNA"/>
</dbReference>
<gene>
    <name evidence="2" type="ORF">SAE02_23390</name>
</gene>
<evidence type="ECO:0000313" key="3">
    <source>
        <dbReference type="Proteomes" id="UP000321523"/>
    </source>
</evidence>
<proteinExistence type="predicted"/>
<feature type="region of interest" description="Disordered" evidence="1">
    <location>
        <begin position="1"/>
        <end position="35"/>
    </location>
</feature>
<comment type="caution">
    <text evidence="2">The sequence shown here is derived from an EMBL/GenBank/DDBJ whole genome shotgun (WGS) entry which is preliminary data.</text>
</comment>
<dbReference type="Pfam" id="PF09954">
    <property type="entry name" value="DUF2188"/>
    <property type="match status" value="1"/>
</dbReference>
<keyword evidence="3" id="KW-1185">Reference proteome</keyword>
<sequence length="91" mass="10164">MAGEGNVHPTRSEALRAAEDSLRTQGGKLRVKERGGRWRESFTIGRSGFARISAVEGIHLPGDMEKHLRELDRQGLSPEDRLKAIMRKLGK</sequence>
<accession>A0A512DNY7</accession>
<evidence type="ECO:0000313" key="2">
    <source>
        <dbReference type="EMBL" id="GEO38191.1"/>
    </source>
</evidence>
<protein>
    <submittedName>
        <fullName evidence="2">Uncharacterized protein</fullName>
    </submittedName>
</protein>
<organism evidence="2 3">
    <name type="scientific">Skermanella aerolata</name>
    <dbReference type="NCBI Taxonomy" id="393310"/>
    <lineage>
        <taxon>Bacteria</taxon>
        <taxon>Pseudomonadati</taxon>
        <taxon>Pseudomonadota</taxon>
        <taxon>Alphaproteobacteria</taxon>
        <taxon>Rhodospirillales</taxon>
        <taxon>Azospirillaceae</taxon>
        <taxon>Skermanella</taxon>
    </lineage>
</organism>
<name>A0A512DNY7_9PROT</name>
<feature type="compositionally biased region" description="Basic and acidic residues" evidence="1">
    <location>
        <begin position="10"/>
        <end position="22"/>
    </location>
</feature>
<reference evidence="2 3" key="1">
    <citation type="submission" date="2019-07" db="EMBL/GenBank/DDBJ databases">
        <title>Whole genome shotgun sequence of Skermanella aerolata NBRC 106429.</title>
        <authorList>
            <person name="Hosoyama A."/>
            <person name="Uohara A."/>
            <person name="Ohji S."/>
            <person name="Ichikawa N."/>
        </authorList>
    </citation>
    <scope>NUCLEOTIDE SEQUENCE [LARGE SCALE GENOMIC DNA]</scope>
    <source>
        <strain evidence="2 3">NBRC 106429</strain>
    </source>
</reference>